<keyword evidence="3" id="KW-1185">Reference proteome</keyword>
<dbReference type="RefSeq" id="XP_028479553.1">
    <property type="nucleotide sequence ID" value="XM_028620581.1"/>
</dbReference>
<gene>
    <name evidence="2" type="ORF">EHS24_005040</name>
</gene>
<accession>A0A427Y6Q3</accession>
<comment type="caution">
    <text evidence="2">The sequence shown here is derived from an EMBL/GenBank/DDBJ whole genome shotgun (WGS) entry which is preliminary data.</text>
</comment>
<dbReference type="AlphaFoldDB" id="A0A427Y6Q3"/>
<dbReference type="EMBL" id="RSCE01000002">
    <property type="protein sequence ID" value="RSH86768.1"/>
    <property type="molecule type" value="Genomic_DNA"/>
</dbReference>
<sequence>MPRRPLPIDPNASPTPARPPTSRTSASSQVPAPAPAPTTTSTTATASNNEAAAFETFTHVSPPPNAHLGVARHASPPPALPSLGGTGTSTRTGESESEAPSPSPNLNLTTAFNPRSLPVFVGGMPSELDEPPLRRCPGDLGGWNWGFYCLAYWGGQHQMWYCRYCSRYF</sequence>
<feature type="compositionally biased region" description="Low complexity" evidence="1">
    <location>
        <begin position="37"/>
        <end position="57"/>
    </location>
</feature>
<evidence type="ECO:0000313" key="2">
    <source>
        <dbReference type="EMBL" id="RSH86768.1"/>
    </source>
</evidence>
<protein>
    <submittedName>
        <fullName evidence="2">Uncharacterized protein</fullName>
    </submittedName>
</protein>
<proteinExistence type="predicted"/>
<dbReference type="GeneID" id="39589583"/>
<dbReference type="Proteomes" id="UP000279236">
    <property type="component" value="Unassembled WGS sequence"/>
</dbReference>
<organism evidence="2 3">
    <name type="scientific">Apiotrichum porosum</name>
    <dbReference type="NCBI Taxonomy" id="105984"/>
    <lineage>
        <taxon>Eukaryota</taxon>
        <taxon>Fungi</taxon>
        <taxon>Dikarya</taxon>
        <taxon>Basidiomycota</taxon>
        <taxon>Agaricomycotina</taxon>
        <taxon>Tremellomycetes</taxon>
        <taxon>Trichosporonales</taxon>
        <taxon>Trichosporonaceae</taxon>
        <taxon>Apiotrichum</taxon>
    </lineage>
</organism>
<evidence type="ECO:0000313" key="3">
    <source>
        <dbReference type="Proteomes" id="UP000279236"/>
    </source>
</evidence>
<name>A0A427Y6Q3_9TREE</name>
<feature type="compositionally biased region" description="Low complexity" evidence="1">
    <location>
        <begin position="12"/>
        <end position="28"/>
    </location>
</feature>
<reference evidence="2 3" key="1">
    <citation type="submission" date="2018-11" db="EMBL/GenBank/DDBJ databases">
        <title>Genome sequence of Apiotrichum porosum DSM 27194.</title>
        <authorList>
            <person name="Aliyu H."/>
            <person name="Gorte O."/>
            <person name="Ochsenreither K."/>
        </authorList>
    </citation>
    <scope>NUCLEOTIDE SEQUENCE [LARGE SCALE GENOMIC DNA]</scope>
    <source>
        <strain evidence="2 3">DSM 27194</strain>
    </source>
</reference>
<feature type="region of interest" description="Disordered" evidence="1">
    <location>
        <begin position="1"/>
        <end position="109"/>
    </location>
</feature>
<evidence type="ECO:0000256" key="1">
    <source>
        <dbReference type="SAM" id="MobiDB-lite"/>
    </source>
</evidence>